<dbReference type="InterPro" id="IPR009721">
    <property type="entry name" value="O-acyltransferase_WSD1_C"/>
</dbReference>
<dbReference type="AlphaFoldDB" id="A0AAW7Y1T6"/>
<proteinExistence type="inferred from homology"/>
<evidence type="ECO:0000256" key="6">
    <source>
        <dbReference type="ARBA" id="ARBA00022679"/>
    </source>
</evidence>
<dbReference type="GO" id="GO:0019432">
    <property type="term" value="P:triglyceride biosynthetic process"/>
    <property type="evidence" value="ECO:0007669"/>
    <property type="project" value="TreeGrafter"/>
</dbReference>
<evidence type="ECO:0000313" key="14">
    <source>
        <dbReference type="EMBL" id="MDO6542257.1"/>
    </source>
</evidence>
<dbReference type="RefSeq" id="WP_261857090.1">
    <property type="nucleotide sequence ID" value="NZ_AP024850.1"/>
</dbReference>
<comment type="similarity">
    <text evidence="3">Belongs to the long-chain O-acyltransferase family.</text>
</comment>
<dbReference type="InterPro" id="IPR014292">
    <property type="entry name" value="Acyl_transf_WS/DGAT"/>
</dbReference>
<keyword evidence="8" id="KW-0443">Lipid metabolism</keyword>
<evidence type="ECO:0000313" key="15">
    <source>
        <dbReference type="Proteomes" id="UP001170624"/>
    </source>
</evidence>
<comment type="pathway">
    <text evidence="1">Glycerolipid metabolism; triacylglycerol biosynthesis.</text>
</comment>
<dbReference type="GO" id="GO:0004144">
    <property type="term" value="F:diacylglycerol O-acyltransferase activity"/>
    <property type="evidence" value="ECO:0007669"/>
    <property type="project" value="UniProtKB-EC"/>
</dbReference>
<dbReference type="InterPro" id="IPR045034">
    <property type="entry name" value="O-acyltransferase_WSD1-like"/>
</dbReference>
<dbReference type="GO" id="GO:0001666">
    <property type="term" value="P:response to hypoxia"/>
    <property type="evidence" value="ECO:0007669"/>
    <property type="project" value="TreeGrafter"/>
</dbReference>
<evidence type="ECO:0000256" key="3">
    <source>
        <dbReference type="ARBA" id="ARBA00009587"/>
    </source>
</evidence>
<keyword evidence="7" id="KW-0319">Glycerol metabolism</keyword>
<dbReference type="InterPro" id="IPR004255">
    <property type="entry name" value="O-acyltransferase_WSD1_N"/>
</dbReference>
<feature type="domain" description="O-acyltransferase WSD1 C-terminal" evidence="13">
    <location>
        <begin position="311"/>
        <end position="456"/>
    </location>
</feature>
<dbReference type="NCBIfam" id="TIGR02946">
    <property type="entry name" value="acyl_WS_DGAT"/>
    <property type="match status" value="1"/>
</dbReference>
<sequence length="561" mass="62407">MPSLSLLDFSFVAFESAKTPLHVSGLIILEPPKEDAANFAQNVYASFLQKPDACQPFNWKLNWSMTGKPRWDVLPKINIEDHIHFTMLPAPGCDAQLQKVAGRIHGQVLDRAKPLWEVWVIDGLEGNRVALMMKMHHSVVDGIRASKLFTSSCSPDIDESFNGPLWQHDLRKTSSQRKQESHLTDMVMKTVTQASKQISLLPSMFRLGTKLAMKAVNLGHSDLTLPFSAPKTPFNASPQRNRALSLGDFSIKQIKHLRAITGASMNDVLYTVSDIALNRYLNDRALPLRKPLVAMMPINLRNKDEKNAGHGNKMTIGNVELGRPNLTPLQRLEAIQTATNDLKREALAISPDAYINYSLLINGISLITGKLGVNNYVPTTTNLLISNVPGAKEQLYFMGAKVLQQYPVSVLMPGQTLNITFFSNGDTMYYSLVACNQSLPGFEVIADYMQEAFEELQREILEAACFEVGERVDKPTKEELAVEVAVSAAQQALTPEDDGFERLWQEKQDKVAELEKQLAMLTSKLSSQIEIDPTLEAVNQELDDELLTTAKTGEESRVAEV</sequence>
<dbReference type="Pfam" id="PF06974">
    <property type="entry name" value="WS_DGAT_C"/>
    <property type="match status" value="1"/>
</dbReference>
<evidence type="ECO:0000259" key="12">
    <source>
        <dbReference type="Pfam" id="PF03007"/>
    </source>
</evidence>
<reference evidence="14" key="1">
    <citation type="submission" date="2023-07" db="EMBL/GenBank/DDBJ databases">
        <title>Genome content predicts the carbon catabolic preferences of heterotrophic bacteria.</title>
        <authorList>
            <person name="Gralka M."/>
        </authorList>
    </citation>
    <scope>NUCLEOTIDE SEQUENCE</scope>
    <source>
        <strain evidence="14">G2M05</strain>
    </source>
</reference>
<dbReference type="PANTHER" id="PTHR31650">
    <property type="entry name" value="O-ACYLTRANSFERASE (WSD1-LIKE) FAMILY PROTEIN"/>
    <property type="match status" value="1"/>
</dbReference>
<keyword evidence="9" id="KW-0012">Acyltransferase</keyword>
<dbReference type="EMBL" id="JAUOPU010000005">
    <property type="protein sequence ID" value="MDO6542257.1"/>
    <property type="molecule type" value="Genomic_DNA"/>
</dbReference>
<dbReference type="EC" id="2.3.1.20" evidence="4"/>
<evidence type="ECO:0000256" key="10">
    <source>
        <dbReference type="ARBA" id="ARBA00048109"/>
    </source>
</evidence>
<gene>
    <name evidence="14" type="ORF">Q4568_06920</name>
</gene>
<evidence type="ECO:0000256" key="8">
    <source>
        <dbReference type="ARBA" id="ARBA00023098"/>
    </source>
</evidence>
<evidence type="ECO:0000256" key="2">
    <source>
        <dbReference type="ARBA" id="ARBA00005189"/>
    </source>
</evidence>
<feature type="domain" description="O-acyltransferase WSD1-like N-terminal" evidence="12">
    <location>
        <begin position="4"/>
        <end position="268"/>
    </location>
</feature>
<dbReference type="GO" id="GO:0005886">
    <property type="term" value="C:plasma membrane"/>
    <property type="evidence" value="ECO:0007669"/>
    <property type="project" value="TreeGrafter"/>
</dbReference>
<dbReference type="GO" id="GO:0071731">
    <property type="term" value="P:response to nitric oxide"/>
    <property type="evidence" value="ECO:0007669"/>
    <property type="project" value="TreeGrafter"/>
</dbReference>
<dbReference type="Proteomes" id="UP001170624">
    <property type="component" value="Unassembled WGS sequence"/>
</dbReference>
<dbReference type="PANTHER" id="PTHR31650:SF1">
    <property type="entry name" value="WAX ESTER SYNTHASE_DIACYLGLYCEROL ACYLTRANSFERASE 4-RELATED"/>
    <property type="match status" value="1"/>
</dbReference>
<organism evidence="14 15">
    <name type="scientific">Photobacterium sanguinicancri</name>
    <dbReference type="NCBI Taxonomy" id="875932"/>
    <lineage>
        <taxon>Bacteria</taxon>
        <taxon>Pseudomonadati</taxon>
        <taxon>Pseudomonadota</taxon>
        <taxon>Gammaproteobacteria</taxon>
        <taxon>Vibrionales</taxon>
        <taxon>Vibrionaceae</taxon>
        <taxon>Photobacterium</taxon>
    </lineage>
</organism>
<evidence type="ECO:0000256" key="7">
    <source>
        <dbReference type="ARBA" id="ARBA00022798"/>
    </source>
</evidence>
<accession>A0AAW7Y1T6</accession>
<keyword evidence="6" id="KW-0808">Transferase</keyword>
<comment type="pathway">
    <text evidence="2">Lipid metabolism.</text>
</comment>
<dbReference type="SUPFAM" id="SSF52777">
    <property type="entry name" value="CoA-dependent acyltransferases"/>
    <property type="match status" value="1"/>
</dbReference>
<keyword evidence="11" id="KW-0175">Coiled coil</keyword>
<evidence type="ECO:0000256" key="4">
    <source>
        <dbReference type="ARBA" id="ARBA00013244"/>
    </source>
</evidence>
<dbReference type="Pfam" id="PF03007">
    <property type="entry name" value="WS_DGAT_cat"/>
    <property type="match status" value="1"/>
</dbReference>
<dbReference type="GO" id="GO:0006071">
    <property type="term" value="P:glycerol metabolic process"/>
    <property type="evidence" value="ECO:0007669"/>
    <property type="project" value="UniProtKB-KW"/>
</dbReference>
<keyword evidence="5" id="KW-0444">Lipid biosynthesis</keyword>
<protein>
    <recommendedName>
        <fullName evidence="4">diacylglycerol O-acyltransferase</fullName>
        <ecNumber evidence="4">2.3.1.20</ecNumber>
    </recommendedName>
</protein>
<evidence type="ECO:0000256" key="11">
    <source>
        <dbReference type="SAM" id="Coils"/>
    </source>
</evidence>
<dbReference type="GO" id="GO:0051701">
    <property type="term" value="P:biological process involved in interaction with host"/>
    <property type="evidence" value="ECO:0007669"/>
    <property type="project" value="TreeGrafter"/>
</dbReference>
<comment type="caution">
    <text evidence="14">The sequence shown here is derived from an EMBL/GenBank/DDBJ whole genome shotgun (WGS) entry which is preliminary data.</text>
</comment>
<evidence type="ECO:0000256" key="9">
    <source>
        <dbReference type="ARBA" id="ARBA00023315"/>
    </source>
</evidence>
<feature type="coiled-coil region" evidence="11">
    <location>
        <begin position="504"/>
        <end position="531"/>
    </location>
</feature>
<comment type="catalytic activity">
    <reaction evidence="10">
        <text>an acyl-CoA + a 1,2-diacyl-sn-glycerol = a triacyl-sn-glycerol + CoA</text>
        <dbReference type="Rhea" id="RHEA:10868"/>
        <dbReference type="ChEBI" id="CHEBI:17815"/>
        <dbReference type="ChEBI" id="CHEBI:57287"/>
        <dbReference type="ChEBI" id="CHEBI:58342"/>
        <dbReference type="ChEBI" id="CHEBI:64615"/>
        <dbReference type="EC" id="2.3.1.20"/>
    </reaction>
</comment>
<evidence type="ECO:0000256" key="1">
    <source>
        <dbReference type="ARBA" id="ARBA00004771"/>
    </source>
</evidence>
<name>A0AAW7Y1T6_9GAMM</name>
<evidence type="ECO:0000259" key="13">
    <source>
        <dbReference type="Pfam" id="PF06974"/>
    </source>
</evidence>
<evidence type="ECO:0000256" key="5">
    <source>
        <dbReference type="ARBA" id="ARBA00022516"/>
    </source>
</evidence>